<dbReference type="AlphaFoldDB" id="A0A9C7Q1G4"/>
<keyword evidence="1" id="KW-0143">Chaperone</keyword>
<protein>
    <recommendedName>
        <fullName evidence="5">Proteasome maturation factor UMP1</fullName>
    </recommendedName>
</protein>
<proteinExistence type="inferred from homology"/>
<sequence>MDRWDTRQTDHTWLQGKQFTKPNCLKTKHPVEEIQDKNLEQELQARHKLAALALGSQVPLRIDIERRILGQFHKLPGFQTTQPGLDTILGRDEEITFEDFLSPPEEREENVETDSLTVFERKLSLF</sequence>
<dbReference type="GO" id="GO:0043248">
    <property type="term" value="P:proteasome assembly"/>
    <property type="evidence" value="ECO:0007669"/>
    <property type="project" value="InterPro"/>
</dbReference>
<comment type="similarity">
    <text evidence="2">Belongs to the POMP/UMP1 family.</text>
</comment>
<dbReference type="Pfam" id="PF05348">
    <property type="entry name" value="UMP1"/>
    <property type="match status" value="1"/>
</dbReference>
<dbReference type="InterPro" id="IPR008012">
    <property type="entry name" value="Ump1"/>
</dbReference>
<organism evidence="3 4">
    <name type="scientific">Galdieria partita</name>
    <dbReference type="NCBI Taxonomy" id="83374"/>
    <lineage>
        <taxon>Eukaryota</taxon>
        <taxon>Rhodophyta</taxon>
        <taxon>Bangiophyceae</taxon>
        <taxon>Galdieriales</taxon>
        <taxon>Galdieriaceae</taxon>
        <taxon>Galdieria</taxon>
    </lineage>
</organism>
<evidence type="ECO:0000256" key="1">
    <source>
        <dbReference type="ARBA" id="ARBA00023186"/>
    </source>
</evidence>
<dbReference type="OrthoDB" id="15001at2759"/>
<evidence type="ECO:0000313" key="3">
    <source>
        <dbReference type="EMBL" id="GJQ14285.1"/>
    </source>
</evidence>
<evidence type="ECO:0000313" key="4">
    <source>
        <dbReference type="Proteomes" id="UP001061958"/>
    </source>
</evidence>
<evidence type="ECO:0000256" key="2">
    <source>
        <dbReference type="ARBA" id="ARBA00043974"/>
    </source>
</evidence>
<reference evidence="3" key="2">
    <citation type="submission" date="2022-01" db="EMBL/GenBank/DDBJ databases">
        <authorList>
            <person name="Hirooka S."/>
            <person name="Miyagishima S.Y."/>
        </authorList>
    </citation>
    <scope>NUCLEOTIDE SEQUENCE</scope>
    <source>
        <strain evidence="3">NBRC 102759</strain>
    </source>
</reference>
<dbReference type="GO" id="GO:0005737">
    <property type="term" value="C:cytoplasm"/>
    <property type="evidence" value="ECO:0007669"/>
    <property type="project" value="TreeGrafter"/>
</dbReference>
<dbReference type="PANTHER" id="PTHR12828">
    <property type="entry name" value="PROTEASOME MATURATION PROTEIN UMP1"/>
    <property type="match status" value="1"/>
</dbReference>
<name>A0A9C7Q1G4_9RHOD</name>
<dbReference type="Proteomes" id="UP001061958">
    <property type="component" value="Unassembled WGS sequence"/>
</dbReference>
<reference evidence="3" key="1">
    <citation type="journal article" date="2022" name="Proc. Natl. Acad. Sci. U.S.A.">
        <title>Life cycle and functional genomics of the unicellular red alga Galdieria for elucidating algal and plant evolution and industrial use.</title>
        <authorList>
            <person name="Hirooka S."/>
            <person name="Itabashi T."/>
            <person name="Ichinose T.M."/>
            <person name="Onuma R."/>
            <person name="Fujiwara T."/>
            <person name="Yamashita S."/>
            <person name="Jong L.W."/>
            <person name="Tomita R."/>
            <person name="Iwane A.H."/>
            <person name="Miyagishima S.Y."/>
        </authorList>
    </citation>
    <scope>NUCLEOTIDE SEQUENCE</scope>
    <source>
        <strain evidence="3">NBRC 102759</strain>
    </source>
</reference>
<dbReference type="PANTHER" id="PTHR12828:SF3">
    <property type="entry name" value="PROTEASOME MATURATION PROTEIN"/>
    <property type="match status" value="1"/>
</dbReference>
<dbReference type="GO" id="GO:0005634">
    <property type="term" value="C:nucleus"/>
    <property type="evidence" value="ECO:0007669"/>
    <property type="project" value="TreeGrafter"/>
</dbReference>
<gene>
    <name evidence="3" type="ORF">GpartN1_g6076.t1</name>
</gene>
<evidence type="ECO:0008006" key="5">
    <source>
        <dbReference type="Google" id="ProtNLM"/>
    </source>
</evidence>
<comment type="caution">
    <text evidence="3">The sequence shown here is derived from an EMBL/GenBank/DDBJ whole genome shotgun (WGS) entry which is preliminary data.</text>
</comment>
<dbReference type="EMBL" id="BQMJ01000053">
    <property type="protein sequence ID" value="GJQ14285.1"/>
    <property type="molecule type" value="Genomic_DNA"/>
</dbReference>
<keyword evidence="4" id="KW-1185">Reference proteome</keyword>
<accession>A0A9C7Q1G4</accession>